<protein>
    <submittedName>
        <fullName evidence="1">Uncharacterized protein</fullName>
    </submittedName>
</protein>
<gene>
    <name evidence="1" type="ORF">PG991_000094</name>
</gene>
<dbReference type="EMBL" id="JAQQWI010000001">
    <property type="protein sequence ID" value="KAK8040306.1"/>
    <property type="molecule type" value="Genomic_DNA"/>
</dbReference>
<keyword evidence="2" id="KW-1185">Reference proteome</keyword>
<organism evidence="1 2">
    <name type="scientific">Apiospora marii</name>
    <dbReference type="NCBI Taxonomy" id="335849"/>
    <lineage>
        <taxon>Eukaryota</taxon>
        <taxon>Fungi</taxon>
        <taxon>Dikarya</taxon>
        <taxon>Ascomycota</taxon>
        <taxon>Pezizomycotina</taxon>
        <taxon>Sordariomycetes</taxon>
        <taxon>Xylariomycetidae</taxon>
        <taxon>Amphisphaeriales</taxon>
        <taxon>Apiosporaceae</taxon>
        <taxon>Apiospora</taxon>
    </lineage>
</organism>
<evidence type="ECO:0000313" key="2">
    <source>
        <dbReference type="Proteomes" id="UP001396898"/>
    </source>
</evidence>
<dbReference type="InterPro" id="IPR038883">
    <property type="entry name" value="AN11006-like"/>
</dbReference>
<name>A0ABR1T157_9PEZI</name>
<evidence type="ECO:0000313" key="1">
    <source>
        <dbReference type="EMBL" id="KAK8040306.1"/>
    </source>
</evidence>
<comment type="caution">
    <text evidence="1">The sequence shown here is derived from an EMBL/GenBank/DDBJ whole genome shotgun (WGS) entry which is preliminary data.</text>
</comment>
<accession>A0ABR1T157</accession>
<reference evidence="1 2" key="1">
    <citation type="submission" date="2023-01" db="EMBL/GenBank/DDBJ databases">
        <title>Analysis of 21 Apiospora genomes using comparative genomics revels a genus with tremendous synthesis potential of carbohydrate active enzymes and secondary metabolites.</title>
        <authorList>
            <person name="Sorensen T."/>
        </authorList>
    </citation>
    <scope>NUCLEOTIDE SEQUENCE [LARGE SCALE GENOMIC DNA]</scope>
    <source>
        <strain evidence="1 2">CBS 20057</strain>
    </source>
</reference>
<dbReference type="PANTHER" id="PTHR42085:SF1">
    <property type="entry name" value="F-BOX DOMAIN-CONTAINING PROTEIN"/>
    <property type="match status" value="1"/>
</dbReference>
<dbReference type="PANTHER" id="PTHR42085">
    <property type="entry name" value="F-BOX DOMAIN-CONTAINING PROTEIN"/>
    <property type="match status" value="1"/>
</dbReference>
<dbReference type="Proteomes" id="UP001396898">
    <property type="component" value="Unassembled WGS sequence"/>
</dbReference>
<sequence length="238" mass="27210">MPNFLDLPRELRDQVYELCLVGERLLNLQNPIYGDWGYSYDHYGLTTGLLRVSKNVHREASLVLYSQNIFDLTLPQGNGHALEKIGHHNAQHIRHVVIKFPDFCSRASVHDHLSDVMAANVASMRSHCTHLHTVMVSRWCLCPFHGRQEKPEAINEALALIDSQLRTIPSLRNIMVQAEECMLNDVAKREFASHGWTITGEDSSPPGVFNYDYHETKYNSFDYELERPCGTGLPDYQT</sequence>
<proteinExistence type="predicted"/>